<reference evidence="1 2" key="1">
    <citation type="journal article" date="2018" name="Sci. Rep.">
        <title>Genomic signatures of local adaptation to the degree of environmental predictability in rotifers.</title>
        <authorList>
            <person name="Franch-Gras L."/>
            <person name="Hahn C."/>
            <person name="Garcia-Roger E.M."/>
            <person name="Carmona M.J."/>
            <person name="Serra M."/>
            <person name="Gomez A."/>
        </authorList>
    </citation>
    <scope>NUCLEOTIDE SEQUENCE [LARGE SCALE GENOMIC DNA]</scope>
    <source>
        <strain evidence="1">HYR1</strain>
    </source>
</reference>
<evidence type="ECO:0000313" key="1">
    <source>
        <dbReference type="EMBL" id="RNA02520.1"/>
    </source>
</evidence>
<proteinExistence type="predicted"/>
<accession>A0A3M7PTY1</accession>
<evidence type="ECO:0000313" key="2">
    <source>
        <dbReference type="Proteomes" id="UP000276133"/>
    </source>
</evidence>
<keyword evidence="2" id="KW-1185">Reference proteome</keyword>
<protein>
    <submittedName>
        <fullName evidence="1">Uncharacterized protein</fullName>
    </submittedName>
</protein>
<organism evidence="1 2">
    <name type="scientific">Brachionus plicatilis</name>
    <name type="common">Marine rotifer</name>
    <name type="synonym">Brachionus muelleri</name>
    <dbReference type="NCBI Taxonomy" id="10195"/>
    <lineage>
        <taxon>Eukaryota</taxon>
        <taxon>Metazoa</taxon>
        <taxon>Spiralia</taxon>
        <taxon>Gnathifera</taxon>
        <taxon>Rotifera</taxon>
        <taxon>Eurotatoria</taxon>
        <taxon>Monogononta</taxon>
        <taxon>Pseudotrocha</taxon>
        <taxon>Ploima</taxon>
        <taxon>Brachionidae</taxon>
        <taxon>Brachionus</taxon>
    </lineage>
</organism>
<dbReference type="Proteomes" id="UP000276133">
    <property type="component" value="Unassembled WGS sequence"/>
</dbReference>
<name>A0A3M7PTY1_BRAPC</name>
<comment type="caution">
    <text evidence="1">The sequence shown here is derived from an EMBL/GenBank/DDBJ whole genome shotgun (WGS) entry which is preliminary data.</text>
</comment>
<dbReference type="AlphaFoldDB" id="A0A3M7PTY1"/>
<dbReference type="EMBL" id="REGN01008849">
    <property type="protein sequence ID" value="RNA02520.1"/>
    <property type="molecule type" value="Genomic_DNA"/>
</dbReference>
<gene>
    <name evidence="1" type="ORF">BpHYR1_025373</name>
</gene>
<sequence length="76" mass="9160">MIVVCFVLHMIKYWRMEEIHLNTNSIKLECDKHFGCTEILNKEKKIESIINIFLNTDPSFRYNLKISPVLFLFRCH</sequence>